<feature type="chain" id="PRO_5032600523" description="Carboxypeptidase regulatory-like domain-containing protein" evidence="1">
    <location>
        <begin position="26"/>
        <end position="154"/>
    </location>
</feature>
<dbReference type="AlphaFoldDB" id="A0A844XEL6"/>
<dbReference type="EMBL" id="WUBR01000002">
    <property type="protein sequence ID" value="MWV28456.1"/>
    <property type="molecule type" value="Genomic_DNA"/>
</dbReference>
<sequence length="154" mass="16025">MIRHALIASVLAVSTMIAAPTAANAGDLSGKVRDAAAAPVAGAQVVITELGVSAITDAEGVYRFHGLDAGKYRIAVELADDVRQHASAQVPETGEATRNIFLYSSAALDHARSGINPVEALLAEALMAQAWEEASRMTAQAEGREERAVPEFAG</sequence>
<organism evidence="2 3">
    <name type="scientific">Aurantiacibacter rhizosphaerae</name>
    <dbReference type="NCBI Taxonomy" id="2691582"/>
    <lineage>
        <taxon>Bacteria</taxon>
        <taxon>Pseudomonadati</taxon>
        <taxon>Pseudomonadota</taxon>
        <taxon>Alphaproteobacteria</taxon>
        <taxon>Sphingomonadales</taxon>
        <taxon>Erythrobacteraceae</taxon>
        <taxon>Aurantiacibacter</taxon>
    </lineage>
</organism>
<feature type="signal peptide" evidence="1">
    <location>
        <begin position="1"/>
        <end position="25"/>
    </location>
</feature>
<dbReference type="SUPFAM" id="SSF49452">
    <property type="entry name" value="Starch-binding domain-like"/>
    <property type="match status" value="1"/>
</dbReference>
<comment type="caution">
    <text evidence="2">The sequence shown here is derived from an EMBL/GenBank/DDBJ whole genome shotgun (WGS) entry which is preliminary data.</text>
</comment>
<dbReference type="Proteomes" id="UP000461409">
    <property type="component" value="Unassembled WGS sequence"/>
</dbReference>
<gene>
    <name evidence="2" type="ORF">GRF63_11130</name>
</gene>
<evidence type="ECO:0000313" key="2">
    <source>
        <dbReference type="EMBL" id="MWV28456.1"/>
    </source>
</evidence>
<evidence type="ECO:0008006" key="4">
    <source>
        <dbReference type="Google" id="ProtNLM"/>
    </source>
</evidence>
<reference evidence="2 3" key="1">
    <citation type="submission" date="2019-12" db="EMBL/GenBank/DDBJ databases">
        <authorList>
            <person name="Lee S.D."/>
        </authorList>
    </citation>
    <scope>NUCLEOTIDE SEQUENCE [LARGE SCALE GENOMIC DNA]</scope>
    <source>
        <strain evidence="2 3">GH3-10</strain>
    </source>
</reference>
<name>A0A844XEL6_9SPHN</name>
<dbReference type="Pfam" id="PF13620">
    <property type="entry name" value="CarboxypepD_reg"/>
    <property type="match status" value="1"/>
</dbReference>
<evidence type="ECO:0000256" key="1">
    <source>
        <dbReference type="SAM" id="SignalP"/>
    </source>
</evidence>
<keyword evidence="1" id="KW-0732">Signal</keyword>
<dbReference type="GO" id="GO:0030246">
    <property type="term" value="F:carbohydrate binding"/>
    <property type="evidence" value="ECO:0007669"/>
    <property type="project" value="InterPro"/>
</dbReference>
<protein>
    <recommendedName>
        <fullName evidence="4">Carboxypeptidase regulatory-like domain-containing protein</fullName>
    </recommendedName>
</protein>
<dbReference type="Gene3D" id="2.60.40.1120">
    <property type="entry name" value="Carboxypeptidase-like, regulatory domain"/>
    <property type="match status" value="1"/>
</dbReference>
<dbReference type="RefSeq" id="WP_160486053.1">
    <property type="nucleotide sequence ID" value="NZ_WUBR01000002.1"/>
</dbReference>
<proteinExistence type="predicted"/>
<reference evidence="2 3" key="2">
    <citation type="submission" date="2020-02" db="EMBL/GenBank/DDBJ databases">
        <title>Erythrobacter dongmakensis sp. nov., isolated from a tidal mudflat.</title>
        <authorList>
            <person name="Kim I.S."/>
        </authorList>
    </citation>
    <scope>NUCLEOTIDE SEQUENCE [LARGE SCALE GENOMIC DNA]</scope>
    <source>
        <strain evidence="2 3">GH3-10</strain>
    </source>
</reference>
<evidence type="ECO:0000313" key="3">
    <source>
        <dbReference type="Proteomes" id="UP000461409"/>
    </source>
</evidence>
<dbReference type="InterPro" id="IPR013784">
    <property type="entry name" value="Carb-bd-like_fold"/>
</dbReference>
<accession>A0A844XEL6</accession>
<keyword evidence="3" id="KW-1185">Reference proteome</keyword>